<comment type="similarity">
    <text evidence="2">Belongs to the bacterial solute-binding protein 5 family.</text>
</comment>
<dbReference type="Pfam" id="PF00496">
    <property type="entry name" value="SBP_bac_5"/>
    <property type="match status" value="1"/>
</dbReference>
<dbReference type="GO" id="GO:1904680">
    <property type="term" value="F:peptide transmembrane transporter activity"/>
    <property type="evidence" value="ECO:0007669"/>
    <property type="project" value="TreeGrafter"/>
</dbReference>
<keyword evidence="3" id="KW-0732">Signal</keyword>
<organism evidence="6 7">
    <name type="scientific">Pseudochrobactrum saccharolyticum</name>
    <dbReference type="NCBI Taxonomy" id="354352"/>
    <lineage>
        <taxon>Bacteria</taxon>
        <taxon>Pseudomonadati</taxon>
        <taxon>Pseudomonadota</taxon>
        <taxon>Alphaproteobacteria</taxon>
        <taxon>Hyphomicrobiales</taxon>
        <taxon>Brucellaceae</taxon>
        <taxon>Pseudochrobactrum</taxon>
    </lineage>
</organism>
<dbReference type="InterPro" id="IPR030678">
    <property type="entry name" value="Peptide/Ni-bd"/>
</dbReference>
<keyword evidence="4" id="KW-0574">Periplasm</keyword>
<keyword evidence="7" id="KW-1185">Reference proteome</keyword>
<dbReference type="AlphaFoldDB" id="A0A7W8EP62"/>
<feature type="domain" description="Solute-binding protein family 5" evidence="5">
    <location>
        <begin position="122"/>
        <end position="536"/>
    </location>
</feature>
<proteinExistence type="inferred from homology"/>
<accession>A0A7W8EP62</accession>
<dbReference type="InterPro" id="IPR000914">
    <property type="entry name" value="SBP_5_dom"/>
</dbReference>
<sequence length="633" mass="71493">MAEHHKSLTNRRQILVLSGAVALSSALPFQLRAQENKNTASHGLAVFDDLKYPAGFSHFDYINPQAPKGGSFNFSVNEWTLNQAPNTFNTLNTFSALGDAPPRMEICFDTLMTRALDEPDAVYGLIAESVTASDDGKSYLFKLREQARFHDNTPLTAHDAAFSYDLLKEKGHPALRLLLAKMESAVAEDDYRLKLTLKGETAAQNRRLITSMVLLPVLSKAYYTEHSFDGNSLTIPLGSGGYKVGAFSAGQFIEYQRNEDYWAKDLNVNIGRNNFDRIRIEFFRDRQPAFEAFKKGILDWRAESVSKSWTNDYNFSAVETGKVIKKRFPAWKFPSMQSWALNQRRERFRDKRVREAIGLCFDFEWSNRNLFSNLYQRQQSNFSNSDFEAKGKASAAEQAVITRHAALIDEETRAALLDDPVTMPATDGSGRNREHLRRAADLLKEAGYQRKGQWLVGADGQIFTLEILNDSDGFNRVYNPMIKNLQAIGINATVRMAEAATYQKRLLDFDYDMMGLAFSTSPTLDRATLAVMYGSESVNMPGSQNHTGTSSPLIDALLDDVAQADNRKDLTATVLILDRLLRYRRDWIPCWSAGGKLIAYWDKFGMTESPPYGGYPEFYWWYDKAKAGQLGKT</sequence>
<protein>
    <submittedName>
        <fullName evidence="6">Microcin C transport system substrate-binding protein</fullName>
    </submittedName>
</protein>
<comment type="subcellular location">
    <subcellularLocation>
        <location evidence="1">Periplasm</location>
    </subcellularLocation>
</comment>
<evidence type="ECO:0000313" key="7">
    <source>
        <dbReference type="Proteomes" id="UP000531231"/>
    </source>
</evidence>
<name>A0A7W8EP62_9HYPH</name>
<evidence type="ECO:0000256" key="1">
    <source>
        <dbReference type="ARBA" id="ARBA00004418"/>
    </source>
</evidence>
<dbReference type="CDD" id="cd08497">
    <property type="entry name" value="MbnE-like"/>
    <property type="match status" value="1"/>
</dbReference>
<dbReference type="Proteomes" id="UP000531231">
    <property type="component" value="Unassembled WGS sequence"/>
</dbReference>
<dbReference type="GO" id="GO:0043190">
    <property type="term" value="C:ATP-binding cassette (ABC) transporter complex"/>
    <property type="evidence" value="ECO:0007669"/>
    <property type="project" value="InterPro"/>
</dbReference>
<evidence type="ECO:0000256" key="4">
    <source>
        <dbReference type="ARBA" id="ARBA00022764"/>
    </source>
</evidence>
<dbReference type="GO" id="GO:0015833">
    <property type="term" value="P:peptide transport"/>
    <property type="evidence" value="ECO:0007669"/>
    <property type="project" value="TreeGrafter"/>
</dbReference>
<dbReference type="EMBL" id="JACHIL010000001">
    <property type="protein sequence ID" value="MBB5090313.1"/>
    <property type="molecule type" value="Genomic_DNA"/>
</dbReference>
<evidence type="ECO:0000259" key="5">
    <source>
        <dbReference type="Pfam" id="PF00496"/>
    </source>
</evidence>
<dbReference type="PANTHER" id="PTHR30290:SF64">
    <property type="entry name" value="ABC TRANSPORTER PERIPLASMIC BINDING PROTEIN"/>
    <property type="match status" value="1"/>
</dbReference>
<comment type="caution">
    <text evidence="6">The sequence shown here is derived from an EMBL/GenBank/DDBJ whole genome shotgun (WGS) entry which is preliminary data.</text>
</comment>
<dbReference type="InterPro" id="IPR039424">
    <property type="entry name" value="SBP_5"/>
</dbReference>
<evidence type="ECO:0000313" key="6">
    <source>
        <dbReference type="EMBL" id="MBB5090313.1"/>
    </source>
</evidence>
<reference evidence="6 7" key="1">
    <citation type="submission" date="2020-08" db="EMBL/GenBank/DDBJ databases">
        <title>Genomic Encyclopedia of Type Strains, Phase IV (KMG-IV): sequencing the most valuable type-strain genomes for metagenomic binning, comparative biology and taxonomic classification.</title>
        <authorList>
            <person name="Goeker M."/>
        </authorList>
    </citation>
    <scope>NUCLEOTIDE SEQUENCE [LARGE SCALE GENOMIC DNA]</scope>
    <source>
        <strain evidence="6 7">DSM 25620</strain>
    </source>
</reference>
<dbReference type="SUPFAM" id="SSF53850">
    <property type="entry name" value="Periplasmic binding protein-like II"/>
    <property type="match status" value="1"/>
</dbReference>
<dbReference type="PIRSF" id="PIRSF002741">
    <property type="entry name" value="MppA"/>
    <property type="match status" value="1"/>
</dbReference>
<gene>
    <name evidence="6" type="ORF">HNQ68_000825</name>
</gene>
<dbReference type="RefSeq" id="WP_151158763.1">
    <property type="nucleotide sequence ID" value="NZ_JACHIL010000001.1"/>
</dbReference>
<dbReference type="GO" id="GO:0030288">
    <property type="term" value="C:outer membrane-bounded periplasmic space"/>
    <property type="evidence" value="ECO:0007669"/>
    <property type="project" value="TreeGrafter"/>
</dbReference>
<dbReference type="PANTHER" id="PTHR30290">
    <property type="entry name" value="PERIPLASMIC BINDING COMPONENT OF ABC TRANSPORTER"/>
    <property type="match status" value="1"/>
</dbReference>
<evidence type="ECO:0000256" key="3">
    <source>
        <dbReference type="ARBA" id="ARBA00022729"/>
    </source>
</evidence>
<dbReference type="Gene3D" id="3.10.105.10">
    <property type="entry name" value="Dipeptide-binding Protein, Domain 3"/>
    <property type="match status" value="1"/>
</dbReference>
<dbReference type="Gene3D" id="3.40.190.10">
    <property type="entry name" value="Periplasmic binding protein-like II"/>
    <property type="match status" value="1"/>
</dbReference>
<dbReference type="GO" id="GO:0042884">
    <property type="term" value="P:microcin transport"/>
    <property type="evidence" value="ECO:0007669"/>
    <property type="project" value="TreeGrafter"/>
</dbReference>
<evidence type="ECO:0000256" key="2">
    <source>
        <dbReference type="ARBA" id="ARBA00005695"/>
    </source>
</evidence>